<keyword evidence="9 17" id="KW-0274">FAD</keyword>
<evidence type="ECO:0000256" key="7">
    <source>
        <dbReference type="ARBA" id="ARBA00022618"/>
    </source>
</evidence>
<comment type="similarity">
    <text evidence="5 17">Belongs to the MurB family.</text>
</comment>
<keyword evidence="12 17" id="KW-0573">Peptidoglycan synthesis</keyword>
<keyword evidence="7 17" id="KW-0132">Cell division</keyword>
<keyword evidence="6 17" id="KW-0963">Cytoplasm</keyword>
<dbReference type="InterPro" id="IPR006094">
    <property type="entry name" value="Oxid_FAD_bind_N"/>
</dbReference>
<dbReference type="GO" id="GO:0051301">
    <property type="term" value="P:cell division"/>
    <property type="evidence" value="ECO:0007669"/>
    <property type="project" value="UniProtKB-KW"/>
</dbReference>
<evidence type="ECO:0000256" key="16">
    <source>
        <dbReference type="ARBA" id="ARBA00048914"/>
    </source>
</evidence>
<evidence type="ECO:0000256" key="14">
    <source>
        <dbReference type="ARBA" id="ARBA00023306"/>
    </source>
</evidence>
<dbReference type="SUPFAM" id="SSF56176">
    <property type="entry name" value="FAD-binding/transporter-associated domain-like"/>
    <property type="match status" value="1"/>
</dbReference>
<dbReference type="AlphaFoldDB" id="A0A542SR00"/>
<feature type="active site" description="Proton donor" evidence="17">
    <location>
        <position position="256"/>
    </location>
</feature>
<dbReference type="InterPro" id="IPR036635">
    <property type="entry name" value="MurB_C_sf"/>
</dbReference>
<dbReference type="NCBIfam" id="NF010478">
    <property type="entry name" value="PRK13903.1"/>
    <property type="match status" value="1"/>
</dbReference>
<dbReference type="EMBL" id="VFNV01000001">
    <property type="protein sequence ID" value="TQK77018.1"/>
    <property type="molecule type" value="Genomic_DNA"/>
</dbReference>
<dbReference type="UniPathway" id="UPA00219"/>
<dbReference type="GO" id="GO:0071949">
    <property type="term" value="F:FAD binding"/>
    <property type="evidence" value="ECO:0007669"/>
    <property type="project" value="InterPro"/>
</dbReference>
<keyword evidence="15 17" id="KW-0961">Cell wall biogenesis/degradation</keyword>
<comment type="catalytic activity">
    <reaction evidence="16 17">
        <text>UDP-N-acetyl-alpha-D-muramate + NADP(+) = UDP-N-acetyl-3-O-(1-carboxyvinyl)-alpha-D-glucosamine + NADPH + H(+)</text>
        <dbReference type="Rhea" id="RHEA:12248"/>
        <dbReference type="ChEBI" id="CHEBI:15378"/>
        <dbReference type="ChEBI" id="CHEBI:57783"/>
        <dbReference type="ChEBI" id="CHEBI:58349"/>
        <dbReference type="ChEBI" id="CHEBI:68483"/>
        <dbReference type="ChEBI" id="CHEBI:70757"/>
        <dbReference type="EC" id="1.3.1.98"/>
    </reaction>
</comment>
<comment type="subcellular location">
    <subcellularLocation>
        <location evidence="3 17">Cytoplasm</location>
    </subcellularLocation>
</comment>
<evidence type="ECO:0000256" key="5">
    <source>
        <dbReference type="ARBA" id="ARBA00010485"/>
    </source>
</evidence>
<evidence type="ECO:0000256" key="10">
    <source>
        <dbReference type="ARBA" id="ARBA00022857"/>
    </source>
</evidence>
<evidence type="ECO:0000256" key="8">
    <source>
        <dbReference type="ARBA" id="ARBA00022630"/>
    </source>
</evidence>
<dbReference type="InterPro" id="IPR036318">
    <property type="entry name" value="FAD-bd_PCMH-like_sf"/>
</dbReference>
<name>A0A542SR00_9MICO</name>
<organism evidence="19 20">
    <name type="scientific">Rarobacter incanus</name>
    <dbReference type="NCBI Taxonomy" id="153494"/>
    <lineage>
        <taxon>Bacteria</taxon>
        <taxon>Bacillati</taxon>
        <taxon>Actinomycetota</taxon>
        <taxon>Actinomycetes</taxon>
        <taxon>Micrococcales</taxon>
        <taxon>Rarobacteraceae</taxon>
        <taxon>Rarobacter</taxon>
    </lineage>
</organism>
<dbReference type="GO" id="GO:0008360">
    <property type="term" value="P:regulation of cell shape"/>
    <property type="evidence" value="ECO:0007669"/>
    <property type="project" value="UniProtKB-KW"/>
</dbReference>
<keyword evidence="10 17" id="KW-0521">NADP</keyword>
<keyword evidence="14 17" id="KW-0131">Cell cycle</keyword>
<dbReference type="PROSITE" id="PS51387">
    <property type="entry name" value="FAD_PCMH"/>
    <property type="match status" value="1"/>
</dbReference>
<keyword evidence="13 17" id="KW-0560">Oxidoreductase</keyword>
<evidence type="ECO:0000256" key="11">
    <source>
        <dbReference type="ARBA" id="ARBA00022960"/>
    </source>
</evidence>
<dbReference type="PANTHER" id="PTHR21071:SF4">
    <property type="entry name" value="UDP-N-ACETYLENOLPYRUVOYLGLUCOSAMINE REDUCTASE"/>
    <property type="match status" value="1"/>
</dbReference>
<evidence type="ECO:0000313" key="19">
    <source>
        <dbReference type="EMBL" id="TQK77018.1"/>
    </source>
</evidence>
<dbReference type="InterPro" id="IPR016167">
    <property type="entry name" value="FAD-bd_PCMH_sub1"/>
</dbReference>
<sequence length="378" mass="39527">MPSFDQLTTLRVGGPADNYREVSTEQEFIDTIRECDEAAEPLLVLGGGSNVVVADEGFGGVVVRDVRSGVAVESQDACGGASFSAVAGTAWDDLVVHAVNNDWVGLEALSGIPGTVGAAPVQNIGAYGQEVAGAIAAVRVWNRVAGRVETFAASTLSFGYRTSRLKQSMRADCALAGAPWYPSPAYVVLSVSFQVRLASLSVPIAYGELARTLGVEVGARVPQSEVRAAVLELRGRKGMLLDDPAAPDFDRWSAGSFFTNPIVAADVAASLPADAPRYPVRSALPLTTTAPSLGRIRDDVIKTSAAWLIEHAGFGRGFGLFGDESPARLSTKHTLAITNRGGASAQDVINLARHVRAGVKDAFGITLEPEPVLVGLAL</sequence>
<proteinExistence type="inferred from homology"/>
<evidence type="ECO:0000256" key="1">
    <source>
        <dbReference type="ARBA" id="ARBA00001974"/>
    </source>
</evidence>
<dbReference type="Gene3D" id="3.30.465.10">
    <property type="match status" value="1"/>
</dbReference>
<dbReference type="GO" id="GO:0071555">
    <property type="term" value="P:cell wall organization"/>
    <property type="evidence" value="ECO:0007669"/>
    <property type="project" value="UniProtKB-KW"/>
</dbReference>
<evidence type="ECO:0000256" key="2">
    <source>
        <dbReference type="ARBA" id="ARBA00003921"/>
    </source>
</evidence>
<dbReference type="Pfam" id="PF01565">
    <property type="entry name" value="FAD_binding_4"/>
    <property type="match status" value="1"/>
</dbReference>
<dbReference type="GO" id="GO:0008762">
    <property type="term" value="F:UDP-N-acetylmuramate dehydrogenase activity"/>
    <property type="evidence" value="ECO:0007669"/>
    <property type="project" value="UniProtKB-UniRule"/>
</dbReference>
<dbReference type="Gene3D" id="3.30.43.10">
    <property type="entry name" value="Uridine Diphospho-n-acetylenolpyruvylglucosamine Reductase, domain 2"/>
    <property type="match status" value="1"/>
</dbReference>
<keyword evidence="20" id="KW-1185">Reference proteome</keyword>
<reference evidence="19 20" key="1">
    <citation type="submission" date="2019-06" db="EMBL/GenBank/DDBJ databases">
        <title>Sequencing the genomes of 1000 actinobacteria strains.</title>
        <authorList>
            <person name="Klenk H.-P."/>
        </authorList>
    </citation>
    <scope>NUCLEOTIDE SEQUENCE [LARGE SCALE GENOMIC DNA]</scope>
    <source>
        <strain evidence="19 20">DSM 10596</strain>
    </source>
</reference>
<gene>
    <name evidence="17" type="primary">murB</name>
    <name evidence="19" type="ORF">FB389_1729</name>
</gene>
<evidence type="ECO:0000313" key="20">
    <source>
        <dbReference type="Proteomes" id="UP000316181"/>
    </source>
</evidence>
<protein>
    <recommendedName>
        <fullName evidence="17">UDP-N-acetylenolpyruvoylglucosamine reductase</fullName>
        <ecNumber evidence="17">1.3.1.98</ecNumber>
    </recommendedName>
    <alternativeName>
        <fullName evidence="17">UDP-N-acetylmuramate dehydrogenase</fullName>
    </alternativeName>
</protein>
<evidence type="ECO:0000256" key="13">
    <source>
        <dbReference type="ARBA" id="ARBA00023002"/>
    </source>
</evidence>
<keyword evidence="11 17" id="KW-0133">Cell shape</keyword>
<comment type="cofactor">
    <cofactor evidence="1 17">
        <name>FAD</name>
        <dbReference type="ChEBI" id="CHEBI:57692"/>
    </cofactor>
</comment>
<dbReference type="GO" id="GO:0005829">
    <property type="term" value="C:cytosol"/>
    <property type="evidence" value="ECO:0007669"/>
    <property type="project" value="TreeGrafter"/>
</dbReference>
<dbReference type="PANTHER" id="PTHR21071">
    <property type="entry name" value="UDP-N-ACETYLENOLPYRUVOYLGLUCOSAMINE REDUCTASE"/>
    <property type="match status" value="1"/>
</dbReference>
<dbReference type="EC" id="1.3.1.98" evidence="17"/>
<dbReference type="Gene3D" id="3.90.78.10">
    <property type="entry name" value="UDP-N-acetylenolpyruvoylglucosamine reductase, C-terminal domain"/>
    <property type="match status" value="1"/>
</dbReference>
<dbReference type="OrthoDB" id="9804753at2"/>
<dbReference type="InterPro" id="IPR016166">
    <property type="entry name" value="FAD-bd_PCMH"/>
</dbReference>
<evidence type="ECO:0000259" key="18">
    <source>
        <dbReference type="PROSITE" id="PS51387"/>
    </source>
</evidence>
<evidence type="ECO:0000256" key="17">
    <source>
        <dbReference type="HAMAP-Rule" id="MF_00037"/>
    </source>
</evidence>
<feature type="active site" evidence="17">
    <location>
        <position position="370"/>
    </location>
</feature>
<evidence type="ECO:0000256" key="12">
    <source>
        <dbReference type="ARBA" id="ARBA00022984"/>
    </source>
</evidence>
<dbReference type="Proteomes" id="UP000316181">
    <property type="component" value="Unassembled WGS sequence"/>
</dbReference>
<dbReference type="RefSeq" id="WP_142112692.1">
    <property type="nucleotide sequence ID" value="NZ_BAAATB010000004.1"/>
</dbReference>
<dbReference type="InterPro" id="IPR003170">
    <property type="entry name" value="MurB"/>
</dbReference>
<dbReference type="HAMAP" id="MF_00037">
    <property type="entry name" value="MurB"/>
    <property type="match status" value="1"/>
</dbReference>
<evidence type="ECO:0000256" key="3">
    <source>
        <dbReference type="ARBA" id="ARBA00004496"/>
    </source>
</evidence>
<keyword evidence="8 17" id="KW-0285">Flavoprotein</keyword>
<dbReference type="Pfam" id="PF02873">
    <property type="entry name" value="MurB_C"/>
    <property type="match status" value="1"/>
</dbReference>
<comment type="pathway">
    <text evidence="4 17">Cell wall biogenesis; peptidoglycan biosynthesis.</text>
</comment>
<evidence type="ECO:0000256" key="15">
    <source>
        <dbReference type="ARBA" id="ARBA00023316"/>
    </source>
</evidence>
<evidence type="ECO:0000256" key="6">
    <source>
        <dbReference type="ARBA" id="ARBA00022490"/>
    </source>
</evidence>
<comment type="caution">
    <text evidence="19">The sequence shown here is derived from an EMBL/GenBank/DDBJ whole genome shotgun (WGS) entry which is preliminary data.</text>
</comment>
<feature type="domain" description="FAD-binding PCMH-type" evidence="18">
    <location>
        <begin position="11"/>
        <end position="198"/>
    </location>
</feature>
<dbReference type="SUPFAM" id="SSF56194">
    <property type="entry name" value="Uridine diphospho-N-Acetylenolpyruvylglucosamine reductase, MurB, C-terminal domain"/>
    <property type="match status" value="1"/>
</dbReference>
<dbReference type="InterPro" id="IPR011601">
    <property type="entry name" value="MurB_C"/>
</dbReference>
<feature type="active site" evidence="17">
    <location>
        <position position="161"/>
    </location>
</feature>
<dbReference type="GO" id="GO:0009252">
    <property type="term" value="P:peptidoglycan biosynthetic process"/>
    <property type="evidence" value="ECO:0007669"/>
    <property type="project" value="UniProtKB-UniRule"/>
</dbReference>
<accession>A0A542SR00</accession>
<dbReference type="InterPro" id="IPR016169">
    <property type="entry name" value="FAD-bd_PCMH_sub2"/>
</dbReference>
<comment type="function">
    <text evidence="2 17">Cell wall formation.</text>
</comment>
<evidence type="ECO:0000256" key="4">
    <source>
        <dbReference type="ARBA" id="ARBA00004752"/>
    </source>
</evidence>
<evidence type="ECO:0000256" key="9">
    <source>
        <dbReference type="ARBA" id="ARBA00022827"/>
    </source>
</evidence>